<dbReference type="Pfam" id="PF13372">
    <property type="entry name" value="Alginate_exp"/>
    <property type="match status" value="1"/>
</dbReference>
<keyword evidence="3" id="KW-1185">Reference proteome</keyword>
<dbReference type="AlphaFoldDB" id="A0A4Y6UIF3"/>
<dbReference type="RefSeq" id="WP_141460183.1">
    <property type="nucleotide sequence ID" value="NZ_CP038141.1"/>
</dbReference>
<dbReference type="EMBL" id="CP038141">
    <property type="protein sequence ID" value="QDH16834.1"/>
    <property type="molecule type" value="Genomic_DNA"/>
</dbReference>
<sequence length="559" mass="63081">MLFFADRSLFKSSLAKWCMCGVVTCGSSGARAASDSENNTHQVEWIHVSSSSRPMVEDFPHAGVVAQPRRVIPSQNIAPQGRQGEWGEFNYGNGEAAGFGPVGRYGVAAWAEDWSYLRDKRNRKDFFDPLKFIALNSQRTIWLTLSGESRLRNWYEENPFLGRSGKANSGRIGVRNLLGADLHLGEHVRFFGQLINGDAGGWKGYGYGSTFRKRLDLQQGFVELKAKMMGAKTGFIFGRQQFLDAPSYILYNRETPNVPLSWNGGRIYALWPKIRFDAYDFVQTNIDSRLMFHNKEDYGTRLYGGSMTGIIPNFSVGRERVHSFLDVFYIRYRYESGLSSLPTQSRPLRGYSSRGNIGFRWYGTSPSVEYSIGAVYQHGDFQHYGTNQKQDVRAWAVNSIVGYRHTASSLHPFLGVQTDVYSGGTDRRDGAIRTYTAPFSPQTNYLDTTTYIAPSNLVSVSPVIRITPGRGRFSIKFKMPFMWRENGTGAIWSSSGPYEFPKMYKGGYIGVVPQASLLFQVNHHLTWQVYGARFMASRQLRAAGAMSGSYFQSNLIFRF</sequence>
<organism evidence="2 3">
    <name type="scientific">Swingsia samuiensis</name>
    <dbReference type="NCBI Taxonomy" id="1293412"/>
    <lineage>
        <taxon>Bacteria</taxon>
        <taxon>Pseudomonadati</taxon>
        <taxon>Pseudomonadota</taxon>
        <taxon>Alphaproteobacteria</taxon>
        <taxon>Acetobacterales</taxon>
        <taxon>Acetobacteraceae</taxon>
        <taxon>Swingsia</taxon>
    </lineage>
</organism>
<name>A0A4Y6UIF3_9PROT</name>
<feature type="domain" description="Alginate export" evidence="1">
    <location>
        <begin position="142"/>
        <end position="542"/>
    </location>
</feature>
<evidence type="ECO:0000313" key="2">
    <source>
        <dbReference type="EMBL" id="QDH16834.1"/>
    </source>
</evidence>
<accession>A0A4Y6UIF3</accession>
<gene>
    <name evidence="2" type="ORF">E3D00_04075</name>
</gene>
<protein>
    <recommendedName>
        <fullName evidence="1">Alginate export domain-containing protein</fullName>
    </recommendedName>
</protein>
<evidence type="ECO:0000313" key="3">
    <source>
        <dbReference type="Proteomes" id="UP000316313"/>
    </source>
</evidence>
<evidence type="ECO:0000259" key="1">
    <source>
        <dbReference type="Pfam" id="PF13372"/>
    </source>
</evidence>
<dbReference type="OrthoDB" id="311329at2"/>
<proteinExistence type="predicted"/>
<dbReference type="KEGG" id="ssam:E3D00_04075"/>
<dbReference type="InterPro" id="IPR025388">
    <property type="entry name" value="Alginate_export_dom"/>
</dbReference>
<dbReference type="Proteomes" id="UP000316313">
    <property type="component" value="Chromosome"/>
</dbReference>
<reference evidence="2 3" key="1">
    <citation type="submission" date="2019-03" db="EMBL/GenBank/DDBJ databases">
        <title>The complete genome sequence of Swingsia samuiensis NBRC107927(T).</title>
        <authorList>
            <person name="Chua K.-O."/>
            <person name="Chan K.-G."/>
            <person name="See-Too W.-S."/>
        </authorList>
    </citation>
    <scope>NUCLEOTIDE SEQUENCE [LARGE SCALE GENOMIC DNA]</scope>
    <source>
        <strain evidence="2 3">AH83</strain>
    </source>
</reference>